<protein>
    <submittedName>
        <fullName evidence="1">Uncharacterized protein</fullName>
    </submittedName>
</protein>
<proteinExistence type="predicted"/>
<dbReference type="Proteomes" id="UP000554766">
    <property type="component" value="Unassembled WGS sequence"/>
</dbReference>
<reference evidence="1 2" key="1">
    <citation type="journal article" date="2020" name="Nat. Commun.">
        <title>The structures of two archaeal type IV pili illuminate evolutionary relationships.</title>
        <authorList>
            <person name="Wang F."/>
            <person name="Baquero D.P."/>
            <person name="Su Z."/>
            <person name="Beltran L.C."/>
            <person name="Prangishvili D."/>
            <person name="Krupovic M."/>
            <person name="Egelman E.H."/>
        </authorList>
    </citation>
    <scope>NUCLEOTIDE SEQUENCE [LARGE SCALE GENOMIC DNA]</scope>
    <source>
        <strain evidence="1 2">2GA</strain>
    </source>
</reference>
<keyword evidence="2" id="KW-1185">Reference proteome</keyword>
<accession>A0A7L4PF17</accession>
<sequence length="64" mass="7273">MARWILKCIVCGEERIFEAAFNLRLFGGKMYLYCRKCKANREHLILGCEEGGEECLSAGVDVID</sequence>
<comment type="caution">
    <text evidence="1">The sequence shown here is derived from an EMBL/GenBank/DDBJ whole genome shotgun (WGS) entry which is preliminary data.</text>
</comment>
<evidence type="ECO:0000313" key="1">
    <source>
        <dbReference type="EMBL" id="NYR16166.1"/>
    </source>
</evidence>
<name>A0A7L4PF17_9CREN</name>
<dbReference type="EMBL" id="JAAVJF010000004">
    <property type="protein sequence ID" value="NYR16166.1"/>
    <property type="molecule type" value="Genomic_DNA"/>
</dbReference>
<dbReference type="GeneID" id="38938050"/>
<evidence type="ECO:0000313" key="2">
    <source>
        <dbReference type="Proteomes" id="UP000554766"/>
    </source>
</evidence>
<dbReference type="AlphaFoldDB" id="A0A7L4PF17"/>
<organism evidence="1 2">
    <name type="scientific">Pyrobaculum arsenaticum</name>
    <dbReference type="NCBI Taxonomy" id="121277"/>
    <lineage>
        <taxon>Archaea</taxon>
        <taxon>Thermoproteota</taxon>
        <taxon>Thermoprotei</taxon>
        <taxon>Thermoproteales</taxon>
        <taxon>Thermoproteaceae</taxon>
        <taxon>Pyrobaculum</taxon>
    </lineage>
</organism>
<dbReference type="RefSeq" id="WP_128622331.1">
    <property type="nucleotide sequence ID" value="NZ_JAAVJF010000004.1"/>
</dbReference>
<gene>
    <name evidence="1" type="ORF">HC235_09540</name>
</gene>